<dbReference type="GO" id="GO:0008168">
    <property type="term" value="F:methyltransferase activity"/>
    <property type="evidence" value="ECO:0007669"/>
    <property type="project" value="UniProtKB-KW"/>
</dbReference>
<name>A0AAV4G1B9_9GAST</name>
<reference evidence="1 2" key="1">
    <citation type="journal article" date="2021" name="Elife">
        <title>Chloroplast acquisition without the gene transfer in kleptoplastic sea slugs, Plakobranchus ocellatus.</title>
        <authorList>
            <person name="Maeda T."/>
            <person name="Takahashi S."/>
            <person name="Yoshida T."/>
            <person name="Shimamura S."/>
            <person name="Takaki Y."/>
            <person name="Nagai Y."/>
            <person name="Toyoda A."/>
            <person name="Suzuki Y."/>
            <person name="Arimoto A."/>
            <person name="Ishii H."/>
            <person name="Satoh N."/>
            <person name="Nishiyama T."/>
            <person name="Hasebe M."/>
            <person name="Maruyama T."/>
            <person name="Minagawa J."/>
            <person name="Obokata J."/>
            <person name="Shigenobu S."/>
        </authorList>
    </citation>
    <scope>NUCLEOTIDE SEQUENCE [LARGE SCALE GENOMIC DNA]</scope>
</reference>
<dbReference type="EMBL" id="BMAT01004695">
    <property type="protein sequence ID" value="GFR78335.1"/>
    <property type="molecule type" value="Genomic_DNA"/>
</dbReference>
<accession>A0AAV4G1B9</accession>
<evidence type="ECO:0000313" key="2">
    <source>
        <dbReference type="Proteomes" id="UP000762676"/>
    </source>
</evidence>
<organism evidence="1 2">
    <name type="scientific">Elysia marginata</name>
    <dbReference type="NCBI Taxonomy" id="1093978"/>
    <lineage>
        <taxon>Eukaryota</taxon>
        <taxon>Metazoa</taxon>
        <taxon>Spiralia</taxon>
        <taxon>Lophotrochozoa</taxon>
        <taxon>Mollusca</taxon>
        <taxon>Gastropoda</taxon>
        <taxon>Heterobranchia</taxon>
        <taxon>Euthyneura</taxon>
        <taxon>Panpulmonata</taxon>
        <taxon>Sacoglossa</taxon>
        <taxon>Placobranchoidea</taxon>
        <taxon>Plakobranchidae</taxon>
        <taxon>Elysia</taxon>
    </lineage>
</organism>
<protein>
    <submittedName>
        <fullName evidence="1">Methyltransferase-like protein 12, mitochondrial</fullName>
    </submittedName>
</protein>
<keyword evidence="2" id="KW-1185">Reference proteome</keyword>
<dbReference type="AlphaFoldDB" id="A0AAV4G1B9"/>
<keyword evidence="1" id="KW-0489">Methyltransferase</keyword>
<sequence length="168" mass="19055">MKSNRQLTQNDAEMIDELLAGNYQPYQQNILTPTQYISHSCYGYNLRQCDILLPRIPSCYVNQGQQDAVAPEKDSQNQATCSFLKWSVLPPNVVQLGNLPIDCDTEVWRDVVASHGTILNSEVQKTNRETFLRYKLNDPGSCDWLVSNIDNVDVLGTGHKIKCRHLKS</sequence>
<dbReference type="GO" id="GO:0032259">
    <property type="term" value="P:methylation"/>
    <property type="evidence" value="ECO:0007669"/>
    <property type="project" value="UniProtKB-KW"/>
</dbReference>
<proteinExistence type="predicted"/>
<comment type="caution">
    <text evidence="1">The sequence shown here is derived from an EMBL/GenBank/DDBJ whole genome shotgun (WGS) entry which is preliminary data.</text>
</comment>
<keyword evidence="1" id="KW-0808">Transferase</keyword>
<gene>
    <name evidence="1" type="ORF">ElyMa_002259300</name>
</gene>
<evidence type="ECO:0000313" key="1">
    <source>
        <dbReference type="EMBL" id="GFR78335.1"/>
    </source>
</evidence>
<dbReference type="Proteomes" id="UP000762676">
    <property type="component" value="Unassembled WGS sequence"/>
</dbReference>